<accession>A0AAV4V4E4</accession>
<dbReference type="Proteomes" id="UP001054837">
    <property type="component" value="Unassembled WGS sequence"/>
</dbReference>
<gene>
    <name evidence="1" type="ORF">CDAR_467941</name>
</gene>
<organism evidence="1 2">
    <name type="scientific">Caerostris darwini</name>
    <dbReference type="NCBI Taxonomy" id="1538125"/>
    <lineage>
        <taxon>Eukaryota</taxon>
        <taxon>Metazoa</taxon>
        <taxon>Ecdysozoa</taxon>
        <taxon>Arthropoda</taxon>
        <taxon>Chelicerata</taxon>
        <taxon>Arachnida</taxon>
        <taxon>Araneae</taxon>
        <taxon>Araneomorphae</taxon>
        <taxon>Entelegynae</taxon>
        <taxon>Araneoidea</taxon>
        <taxon>Araneidae</taxon>
        <taxon>Caerostris</taxon>
    </lineage>
</organism>
<reference evidence="1 2" key="1">
    <citation type="submission" date="2021-06" db="EMBL/GenBank/DDBJ databases">
        <title>Caerostris darwini draft genome.</title>
        <authorList>
            <person name="Kono N."/>
            <person name="Arakawa K."/>
        </authorList>
    </citation>
    <scope>NUCLEOTIDE SEQUENCE [LARGE SCALE GENOMIC DNA]</scope>
</reference>
<evidence type="ECO:0000313" key="2">
    <source>
        <dbReference type="Proteomes" id="UP001054837"/>
    </source>
</evidence>
<comment type="caution">
    <text evidence="1">The sequence shown here is derived from an EMBL/GenBank/DDBJ whole genome shotgun (WGS) entry which is preliminary data.</text>
</comment>
<protein>
    <submittedName>
        <fullName evidence="1">Uncharacterized protein</fullName>
    </submittedName>
</protein>
<evidence type="ECO:0000313" key="1">
    <source>
        <dbReference type="EMBL" id="GIY65006.1"/>
    </source>
</evidence>
<name>A0AAV4V4E4_9ARAC</name>
<sequence length="94" mass="10269">MKYFKRAYKLDEKTSPSSLLPPVPAISTTAFICSTTSTRHLNSSPTASILPAHPHLLNHLSRHLNSSPTASILNLLSMNLQPASTTRSTTQEHC</sequence>
<dbReference type="AlphaFoldDB" id="A0AAV4V4E4"/>
<proteinExistence type="predicted"/>
<dbReference type="EMBL" id="BPLQ01012368">
    <property type="protein sequence ID" value="GIY65006.1"/>
    <property type="molecule type" value="Genomic_DNA"/>
</dbReference>
<keyword evidence="2" id="KW-1185">Reference proteome</keyword>